<sequence>MNLQDSSHFVHFHLLFAAAFFNFNMDTIRADIPSPLEGSTKQTGSSLYIDPHLEGHGTTNVTTQIGTHAYLPCKVKQLGNKSVSWVRVRDGHILTVDSELGKVQEVIIKKFFVTISRSLMVIYVVLSSLLFTSSVCVMLQRILISDVSKFFHFCDEDDDSFTKVEVLGVLFGSFAKTTIDLLLDLGNFTGNIVVLTIQQWGEAIRNLTRVVEHDYLVGEVSSSAGWTVQCSRPPLL</sequence>
<protein>
    <submittedName>
        <fullName evidence="3">Uncharacterized protein</fullName>
    </submittedName>
</protein>
<feature type="signal peptide" evidence="2">
    <location>
        <begin position="1"/>
        <end position="30"/>
    </location>
</feature>
<evidence type="ECO:0000256" key="2">
    <source>
        <dbReference type="SAM" id="SignalP"/>
    </source>
</evidence>
<gene>
    <name evidence="3" type="ORF">HERILL_LOCUS15557</name>
</gene>
<dbReference type="GO" id="GO:0050808">
    <property type="term" value="P:synapse organization"/>
    <property type="evidence" value="ECO:0007669"/>
    <property type="project" value="TreeGrafter"/>
</dbReference>
<dbReference type="Proteomes" id="UP000594454">
    <property type="component" value="Chromosome 6"/>
</dbReference>
<dbReference type="InParanoid" id="A0A7R8V5W9"/>
<dbReference type="OrthoDB" id="8049355at2759"/>
<feature type="chain" id="PRO_5031563497" evidence="2">
    <location>
        <begin position="31"/>
        <end position="236"/>
    </location>
</feature>
<dbReference type="EMBL" id="LR899014">
    <property type="protein sequence ID" value="CAD7093268.1"/>
    <property type="molecule type" value="Genomic_DNA"/>
</dbReference>
<feature type="transmembrane region" description="Helical" evidence="1">
    <location>
        <begin position="119"/>
        <end position="144"/>
    </location>
</feature>
<name>A0A7R8V5W9_HERIL</name>
<accession>A0A7R8V5W9</accession>
<organism evidence="3 4">
    <name type="scientific">Hermetia illucens</name>
    <name type="common">Black soldier fly</name>
    <dbReference type="NCBI Taxonomy" id="343691"/>
    <lineage>
        <taxon>Eukaryota</taxon>
        <taxon>Metazoa</taxon>
        <taxon>Ecdysozoa</taxon>
        <taxon>Arthropoda</taxon>
        <taxon>Hexapoda</taxon>
        <taxon>Insecta</taxon>
        <taxon>Pterygota</taxon>
        <taxon>Neoptera</taxon>
        <taxon>Endopterygota</taxon>
        <taxon>Diptera</taxon>
        <taxon>Brachycera</taxon>
        <taxon>Stratiomyomorpha</taxon>
        <taxon>Stratiomyidae</taxon>
        <taxon>Hermetiinae</taxon>
        <taxon>Hermetia</taxon>
    </lineage>
</organism>
<dbReference type="PANTHER" id="PTHR23279">
    <property type="entry name" value="DEFECTIVE PROBOSCIS EXTENSION RESPONSE DPR -RELATED"/>
    <property type="match status" value="1"/>
</dbReference>
<keyword evidence="1" id="KW-1133">Transmembrane helix</keyword>
<keyword evidence="1" id="KW-0812">Transmembrane</keyword>
<proteinExistence type="predicted"/>
<keyword evidence="4" id="KW-1185">Reference proteome</keyword>
<dbReference type="InterPro" id="IPR037448">
    <property type="entry name" value="Zig-8"/>
</dbReference>
<dbReference type="InterPro" id="IPR013783">
    <property type="entry name" value="Ig-like_fold"/>
</dbReference>
<keyword evidence="1" id="KW-0472">Membrane</keyword>
<dbReference type="Gene3D" id="2.60.40.10">
    <property type="entry name" value="Immunoglobulins"/>
    <property type="match status" value="1"/>
</dbReference>
<reference evidence="3 4" key="1">
    <citation type="submission" date="2020-11" db="EMBL/GenBank/DDBJ databases">
        <authorList>
            <person name="Wallbank WR R."/>
            <person name="Pardo Diaz C."/>
            <person name="Kozak K."/>
            <person name="Martin S."/>
            <person name="Jiggins C."/>
            <person name="Moest M."/>
            <person name="Warren A I."/>
            <person name="Generalovic N T."/>
            <person name="Byers J.R.P. K."/>
            <person name="Montejo-Kovacevich G."/>
            <person name="Yen C E."/>
        </authorList>
    </citation>
    <scope>NUCLEOTIDE SEQUENCE [LARGE SCALE GENOMIC DNA]</scope>
</reference>
<evidence type="ECO:0000256" key="1">
    <source>
        <dbReference type="SAM" id="Phobius"/>
    </source>
</evidence>
<dbReference type="AlphaFoldDB" id="A0A7R8V5W9"/>
<evidence type="ECO:0000313" key="4">
    <source>
        <dbReference type="Proteomes" id="UP000594454"/>
    </source>
</evidence>
<dbReference type="GO" id="GO:0032589">
    <property type="term" value="C:neuron projection membrane"/>
    <property type="evidence" value="ECO:0007669"/>
    <property type="project" value="TreeGrafter"/>
</dbReference>
<dbReference type="PANTHER" id="PTHR23279:SF21">
    <property type="entry name" value="DEFECTIVE PROBOSCIS EXTENSION RESPONSE 11, ISOFORM B-RELATED"/>
    <property type="match status" value="1"/>
</dbReference>
<evidence type="ECO:0000313" key="3">
    <source>
        <dbReference type="EMBL" id="CAD7093268.1"/>
    </source>
</evidence>
<keyword evidence="2" id="KW-0732">Signal</keyword>